<sequence>MPESSAHNAAAALAGDLADSLLAVLRTLPDQTSHHARYLGHFAVQLAKAVQGNSALPVPPRDRRFDHCAWQTNPVLRRTLQGWLGWQVHYRQWLDDLDIPEPDRARLRQLGDMLSATLAPSNSPANPVFIDRLRHTRGASLCRGTRNLLTDLVLRRPAAPLCADDAFLVGRDLASTPGQVIMREPLFELLQYQPTTAQAHQRALLMVPPPLNRFYLLDLTESSSLVRHALDQGLQVFMISWRNPDPEHRNWGFNQYVSACDQALRVVSQLTGNGPVNLMGVCAGGLLALLMQGVLQSRGQSKRICSASYLVTPIDARMDTGLLRMLGPAARQRLRSRLWHHGFLPASDIARAFSWQRPEEFVWAQAVERYALGQDPRPRDVLSWSQDCTRLPARLVEDFLDYFERDPFARPGSLVVQGQAIDLRAVSTPSWHLGAQHDHIVPCANSFPMRRMGGEKTFVQSHSGHIQSLVNPLDHPGAWFRAGTVTDNSPITSWLHQHAPLQGSWRSHWSDWTKAHSGPLVPAPAILGNPDFPPLQAAPGRYVHKS</sequence>
<evidence type="ECO:0000313" key="4">
    <source>
        <dbReference type="EMBL" id="GGC96359.1"/>
    </source>
</evidence>
<comment type="caution">
    <text evidence="4">The sequence shown here is derived from an EMBL/GenBank/DDBJ whole genome shotgun (WGS) entry which is preliminary data.</text>
</comment>
<protein>
    <submittedName>
        <fullName evidence="4">Class II poly(R)-hydroxyalkanoic acid synthase</fullName>
    </submittedName>
</protein>
<keyword evidence="5" id="KW-1185">Reference proteome</keyword>
<keyword evidence="1" id="KW-0808">Transferase</keyword>
<feature type="domain" description="Poly-beta-hydroxybutyrate polymerase N-terminal" evidence="3">
    <location>
        <begin position="61"/>
        <end position="228"/>
    </location>
</feature>
<dbReference type="RefSeq" id="WP_150276666.1">
    <property type="nucleotide sequence ID" value="NZ_BMFF01000002.1"/>
</dbReference>
<gene>
    <name evidence="4" type="primary">phaC2</name>
    <name evidence="4" type="ORF">GCM10007418_14840</name>
</gene>
<dbReference type="Gene3D" id="3.40.50.1820">
    <property type="entry name" value="alpha/beta hydrolase"/>
    <property type="match status" value="1"/>
</dbReference>
<proteinExistence type="predicted"/>
<name>A0ABQ1PG13_9GAMM</name>
<reference evidence="5" key="1">
    <citation type="journal article" date="2019" name="Int. J. Syst. Evol. Microbiol.">
        <title>The Global Catalogue of Microorganisms (GCM) 10K type strain sequencing project: providing services to taxonomists for standard genome sequencing and annotation.</title>
        <authorList>
            <consortium name="The Broad Institute Genomics Platform"/>
            <consortium name="The Broad Institute Genome Sequencing Center for Infectious Disease"/>
            <person name="Wu L."/>
            <person name="Ma J."/>
        </authorList>
    </citation>
    <scope>NUCLEOTIDE SEQUENCE [LARGE SCALE GENOMIC DNA]</scope>
    <source>
        <strain evidence="5">CGMCC 1.12482</strain>
    </source>
</reference>
<evidence type="ECO:0000313" key="5">
    <source>
        <dbReference type="Proteomes" id="UP000638188"/>
    </source>
</evidence>
<organism evidence="4 5">
    <name type="scientific">Halopseudomonas salina</name>
    <dbReference type="NCBI Taxonomy" id="1323744"/>
    <lineage>
        <taxon>Bacteria</taxon>
        <taxon>Pseudomonadati</taxon>
        <taxon>Pseudomonadota</taxon>
        <taxon>Gammaproteobacteria</taxon>
        <taxon>Pseudomonadales</taxon>
        <taxon>Pseudomonadaceae</taxon>
        <taxon>Halopseudomonas</taxon>
    </lineage>
</organism>
<evidence type="ECO:0000259" key="3">
    <source>
        <dbReference type="Pfam" id="PF07167"/>
    </source>
</evidence>
<dbReference type="Pfam" id="PF07167">
    <property type="entry name" value="PhaC_N"/>
    <property type="match status" value="1"/>
</dbReference>
<evidence type="ECO:0000256" key="2">
    <source>
        <dbReference type="ARBA" id="ARBA00023315"/>
    </source>
</evidence>
<dbReference type="PANTHER" id="PTHR36837:SF5">
    <property type="entry name" value="POLY-3-HYDROXYBUTYRATE SYNTHASE"/>
    <property type="match status" value="1"/>
</dbReference>
<dbReference type="InterPro" id="IPR029058">
    <property type="entry name" value="AB_hydrolase_fold"/>
</dbReference>
<evidence type="ECO:0000256" key="1">
    <source>
        <dbReference type="ARBA" id="ARBA00022679"/>
    </source>
</evidence>
<dbReference type="SUPFAM" id="SSF53474">
    <property type="entry name" value="alpha/beta-Hydrolases"/>
    <property type="match status" value="1"/>
</dbReference>
<dbReference type="EMBL" id="BMFF01000002">
    <property type="protein sequence ID" value="GGC96359.1"/>
    <property type="molecule type" value="Genomic_DNA"/>
</dbReference>
<dbReference type="Proteomes" id="UP000638188">
    <property type="component" value="Unassembled WGS sequence"/>
</dbReference>
<dbReference type="InterPro" id="IPR051321">
    <property type="entry name" value="PHA/PHB_synthase"/>
</dbReference>
<accession>A0ABQ1PG13</accession>
<dbReference type="InterPro" id="IPR010941">
    <property type="entry name" value="PhaC_N"/>
</dbReference>
<dbReference type="PANTHER" id="PTHR36837">
    <property type="entry name" value="POLY(3-HYDROXYALKANOATE) POLYMERASE SUBUNIT PHAC"/>
    <property type="match status" value="1"/>
</dbReference>
<keyword evidence="2" id="KW-0012">Acyltransferase</keyword>